<evidence type="ECO:0000259" key="1">
    <source>
        <dbReference type="PROSITE" id="PS50181"/>
    </source>
</evidence>
<evidence type="ECO:0000313" key="2">
    <source>
        <dbReference type="EnsemblPlants" id="AUR62036911-RA:cds"/>
    </source>
</evidence>
<dbReference type="CDD" id="cd22157">
    <property type="entry name" value="F-box_AtFBW1-like"/>
    <property type="match status" value="1"/>
</dbReference>
<dbReference type="InterPro" id="IPR001810">
    <property type="entry name" value="F-box_dom"/>
</dbReference>
<dbReference type="Pfam" id="PF00646">
    <property type="entry name" value="F-box"/>
    <property type="match status" value="1"/>
</dbReference>
<dbReference type="PANTHER" id="PTHR31672:SF13">
    <property type="entry name" value="F-BOX PROTEIN CPR30-LIKE"/>
    <property type="match status" value="1"/>
</dbReference>
<dbReference type="InterPro" id="IPR036047">
    <property type="entry name" value="F-box-like_dom_sf"/>
</dbReference>
<gene>
    <name evidence="2" type="primary">LOC110730646</name>
</gene>
<feature type="domain" description="F-box" evidence="1">
    <location>
        <begin position="2"/>
        <end position="49"/>
    </location>
</feature>
<dbReference type="Gene3D" id="1.20.1280.50">
    <property type="match status" value="1"/>
</dbReference>
<dbReference type="KEGG" id="cqi:110726126"/>
<sequence length="368" mass="43072">MAEALVDLAMDLWTEILARLPAKSLMRFRCVCKSWCSLIDSSDFIVTHLHIYNKKRKSLIAKKETEFTLYSIDAFKKIDKVFSTQKDHCNSYNNCFGLILLQETEDEFVFYNPCIRKSLVIPPCPFISMGYTILYYPGFASSTNDHKIVAFGCRWNSEVSIAVYSLNDRLWRIKDGLFDEAHIRRYGCTYYSKSATHWLGFDQDYSKPPVSRIHLVSFDFDSEEFSITDFPDALKQKDSLKFLFTLGESIAAFSVCSMRICIWVLVKDGGDRSWRLWYTGDTNLEADQFLTRSFFMEIFNAEKNTFLVLKKGKVYSYNFRTHQIQHLENYTDHNSKSSEVYVENLVLHKRSQGKIWTDEFRTVQDCQF</sequence>
<dbReference type="Pfam" id="PF08268">
    <property type="entry name" value="FBA_3"/>
    <property type="match status" value="1"/>
</dbReference>
<dbReference type="Gramene" id="AUR62036911-RA">
    <property type="protein sequence ID" value="AUR62036911-RA:cds"/>
    <property type="gene ID" value="AUR62036911"/>
</dbReference>
<reference evidence="2" key="2">
    <citation type="submission" date="2021-03" db="UniProtKB">
        <authorList>
            <consortium name="EnsemblPlants"/>
        </authorList>
    </citation>
    <scope>IDENTIFICATION</scope>
</reference>
<dbReference type="PROSITE" id="PS50181">
    <property type="entry name" value="FBOX"/>
    <property type="match status" value="1"/>
</dbReference>
<protein>
    <recommendedName>
        <fullName evidence="1">F-box domain-containing protein</fullName>
    </recommendedName>
</protein>
<dbReference type="SUPFAM" id="SSF81383">
    <property type="entry name" value="F-box domain"/>
    <property type="match status" value="1"/>
</dbReference>
<proteinExistence type="predicted"/>
<name>A0A803MXI1_CHEQI</name>
<organism evidence="2 3">
    <name type="scientific">Chenopodium quinoa</name>
    <name type="common">Quinoa</name>
    <dbReference type="NCBI Taxonomy" id="63459"/>
    <lineage>
        <taxon>Eukaryota</taxon>
        <taxon>Viridiplantae</taxon>
        <taxon>Streptophyta</taxon>
        <taxon>Embryophyta</taxon>
        <taxon>Tracheophyta</taxon>
        <taxon>Spermatophyta</taxon>
        <taxon>Magnoliopsida</taxon>
        <taxon>eudicotyledons</taxon>
        <taxon>Gunneridae</taxon>
        <taxon>Pentapetalae</taxon>
        <taxon>Caryophyllales</taxon>
        <taxon>Chenopodiaceae</taxon>
        <taxon>Chenopodioideae</taxon>
        <taxon>Atripliceae</taxon>
        <taxon>Chenopodium</taxon>
    </lineage>
</organism>
<dbReference type="AlphaFoldDB" id="A0A803MXI1"/>
<reference evidence="2" key="1">
    <citation type="journal article" date="2017" name="Nature">
        <title>The genome of Chenopodium quinoa.</title>
        <authorList>
            <person name="Jarvis D.E."/>
            <person name="Ho Y.S."/>
            <person name="Lightfoot D.J."/>
            <person name="Schmoeckel S.M."/>
            <person name="Li B."/>
            <person name="Borm T.J.A."/>
            <person name="Ohyanagi H."/>
            <person name="Mineta K."/>
            <person name="Michell C.T."/>
            <person name="Saber N."/>
            <person name="Kharbatia N.M."/>
            <person name="Rupper R.R."/>
            <person name="Sharp A.R."/>
            <person name="Dally N."/>
            <person name="Boughton B.A."/>
            <person name="Woo Y.H."/>
            <person name="Gao G."/>
            <person name="Schijlen E.G.W.M."/>
            <person name="Guo X."/>
            <person name="Momin A.A."/>
            <person name="Negrao S."/>
            <person name="Al-Babili S."/>
            <person name="Gehring C."/>
            <person name="Roessner U."/>
            <person name="Jung C."/>
            <person name="Murphy K."/>
            <person name="Arold S.T."/>
            <person name="Gojobori T."/>
            <person name="van der Linden C.G."/>
            <person name="van Loo E.N."/>
            <person name="Jellen E.N."/>
            <person name="Maughan P.J."/>
            <person name="Tester M."/>
        </authorList>
    </citation>
    <scope>NUCLEOTIDE SEQUENCE [LARGE SCALE GENOMIC DNA]</scope>
    <source>
        <strain evidence="2">cv. PI 614886</strain>
    </source>
</reference>
<dbReference type="Proteomes" id="UP000596660">
    <property type="component" value="Unplaced"/>
</dbReference>
<dbReference type="OrthoDB" id="591557at2759"/>
<dbReference type="InterPro" id="IPR050796">
    <property type="entry name" value="SCF_F-box_component"/>
</dbReference>
<dbReference type="SMART" id="SM00256">
    <property type="entry name" value="FBOX"/>
    <property type="match status" value="1"/>
</dbReference>
<evidence type="ECO:0000313" key="3">
    <source>
        <dbReference type="Proteomes" id="UP000596660"/>
    </source>
</evidence>
<accession>A0A803MXI1</accession>
<dbReference type="InterPro" id="IPR013187">
    <property type="entry name" value="F-box-assoc_dom_typ3"/>
</dbReference>
<keyword evidence="3" id="KW-1185">Reference proteome</keyword>
<dbReference type="PANTHER" id="PTHR31672">
    <property type="entry name" value="BNACNNG10540D PROTEIN"/>
    <property type="match status" value="1"/>
</dbReference>
<dbReference type="EnsemblPlants" id="AUR62036911-RA">
    <property type="protein sequence ID" value="AUR62036911-RA:cds"/>
    <property type="gene ID" value="AUR62036911"/>
</dbReference>